<dbReference type="Proteomes" id="UP000334019">
    <property type="component" value="Chromosome"/>
</dbReference>
<dbReference type="SUPFAM" id="SSF109854">
    <property type="entry name" value="DinB/YfiT-like putative metalloenzymes"/>
    <property type="match status" value="1"/>
</dbReference>
<organism evidence="2 3">
    <name type="scientific">Actinomarinicola tropica</name>
    <dbReference type="NCBI Taxonomy" id="2789776"/>
    <lineage>
        <taxon>Bacteria</taxon>
        <taxon>Bacillati</taxon>
        <taxon>Actinomycetota</taxon>
        <taxon>Acidimicrobiia</taxon>
        <taxon>Acidimicrobiales</taxon>
        <taxon>Iamiaceae</taxon>
        <taxon>Actinomarinicola</taxon>
    </lineage>
</organism>
<gene>
    <name evidence="2" type="ORF">GH723_15675</name>
</gene>
<dbReference type="AlphaFoldDB" id="A0A5Q2RKR5"/>
<dbReference type="InterPro" id="IPR024344">
    <property type="entry name" value="MDMPI_metal-binding"/>
</dbReference>
<dbReference type="GO" id="GO:0046872">
    <property type="term" value="F:metal ion binding"/>
    <property type="evidence" value="ECO:0007669"/>
    <property type="project" value="InterPro"/>
</dbReference>
<dbReference type="InterPro" id="IPR017517">
    <property type="entry name" value="Maleyloyr_isom"/>
</dbReference>
<name>A0A5Q2RKR5_9ACTN</name>
<dbReference type="Pfam" id="PF11716">
    <property type="entry name" value="MDMPI_N"/>
    <property type="match status" value="1"/>
</dbReference>
<protein>
    <submittedName>
        <fullName evidence="2">TIGR03086 family protein</fullName>
    </submittedName>
</protein>
<feature type="domain" description="Mycothiol-dependent maleylpyruvate isomerase metal-binding" evidence="1">
    <location>
        <begin position="4"/>
        <end position="127"/>
    </location>
</feature>
<dbReference type="Gene3D" id="1.20.120.450">
    <property type="entry name" value="dinb family like domain"/>
    <property type="match status" value="1"/>
</dbReference>
<dbReference type="RefSeq" id="WP_153760527.1">
    <property type="nucleotide sequence ID" value="NZ_CP045851.1"/>
</dbReference>
<dbReference type="NCBIfam" id="TIGR03083">
    <property type="entry name" value="maleylpyruvate isomerase family mycothiol-dependent enzyme"/>
    <property type="match status" value="1"/>
</dbReference>
<dbReference type="EMBL" id="CP045851">
    <property type="protein sequence ID" value="QGG96423.1"/>
    <property type="molecule type" value="Genomic_DNA"/>
</dbReference>
<reference evidence="2 3" key="1">
    <citation type="submission" date="2019-11" db="EMBL/GenBank/DDBJ databases">
        <authorList>
            <person name="He Y."/>
        </authorList>
    </citation>
    <scope>NUCLEOTIDE SEQUENCE [LARGE SCALE GENOMIC DNA]</scope>
    <source>
        <strain evidence="2 3">SCSIO 58843</strain>
    </source>
</reference>
<evidence type="ECO:0000259" key="1">
    <source>
        <dbReference type="Pfam" id="PF11716"/>
    </source>
</evidence>
<evidence type="ECO:0000313" key="3">
    <source>
        <dbReference type="Proteomes" id="UP000334019"/>
    </source>
</evidence>
<accession>A0A5Q2RKR5</accession>
<evidence type="ECO:0000313" key="2">
    <source>
        <dbReference type="EMBL" id="QGG96423.1"/>
    </source>
</evidence>
<dbReference type="KEGG" id="atq:GH723_15675"/>
<keyword evidence="3" id="KW-1185">Reference proteome</keyword>
<dbReference type="InterPro" id="IPR017520">
    <property type="entry name" value="CHP03086"/>
</dbReference>
<dbReference type="InterPro" id="IPR034660">
    <property type="entry name" value="DinB/YfiT-like"/>
</dbReference>
<proteinExistence type="predicted"/>
<sequence length="192" mass="20024">MLDLRPAAQALGALVADIPEERLGAPTPCPDYSVGDLLDHVHGLSIAFTAAARKETLPGADGPSGDARRLPATWREDIPTRLEELAGAWRDPSAWTGATQAGGIDLPAKVAGLVALDELVVHGWDLARACGFAMAGDPLLLDAVHDFVAGVGDDPASRDGLFGPVVPVPVDAPLIDRIVGLAGRDPRWTPPR</sequence>
<dbReference type="NCBIfam" id="TIGR03086">
    <property type="entry name" value="TIGR03086 family metal-binding protein"/>
    <property type="match status" value="1"/>
</dbReference>